<name>A0A7C8M4U0_9PLEO</name>
<feature type="region of interest" description="Disordered" evidence="1">
    <location>
        <begin position="413"/>
        <end position="464"/>
    </location>
</feature>
<sequence length="464" mass="52692">MPPSDDAPRRDRPAPEDNPFIAFRRFADDQVSTLFSTVFRLPHTIARYNNGRLAREQCLFGPADPAKCAELDHLVTKALNVRSEARELYRVGDVQAVLDKGEELLRLDERVNEIRADIVESARTSATATDDARKQTELVEKVGSAKGQQWASSWGWGVPKPYDDEHSSEPTGPRDTSMCNGRLEQDFLLNLMQEQRPHASDDSNATPAHVEQVLEGLKDKRDLALDEVNRMMRPDSFSHQDAYSPRTLEGNEQLRRAQMQWRDAFEDLIRADRGTPLIPSDRLGRSDQMSYNQWVRRFWDPDFGLPTATRQERAEYPKRVPWESEEASEEPSYEYAHDHEDQHDEPPTPKTAQGRFPATELEAYERLLGPGSTPSDEPRMAPRPSILSTLTTTERTVAADGTVTTKVLLKKRFADGREESSETVQTQRGQAADAQAQDPWRAVRGAQHPPAPVQKEKKGWFWSH</sequence>
<dbReference type="OrthoDB" id="4586300at2759"/>
<evidence type="ECO:0000313" key="2">
    <source>
        <dbReference type="EMBL" id="KAF2865723.1"/>
    </source>
</evidence>
<feature type="compositionally biased region" description="Basic and acidic residues" evidence="1">
    <location>
        <begin position="335"/>
        <end position="347"/>
    </location>
</feature>
<gene>
    <name evidence="2" type="ORF">BDV95DRAFT_506347</name>
</gene>
<keyword evidence="3" id="KW-1185">Reference proteome</keyword>
<accession>A0A7C8M4U0</accession>
<evidence type="ECO:0000256" key="1">
    <source>
        <dbReference type="SAM" id="MobiDB-lite"/>
    </source>
</evidence>
<feature type="region of interest" description="Disordered" evidence="1">
    <location>
        <begin position="154"/>
        <end position="178"/>
    </location>
</feature>
<reference evidence="2 3" key="1">
    <citation type="submission" date="2020-01" db="EMBL/GenBank/DDBJ databases">
        <authorList>
            <consortium name="DOE Joint Genome Institute"/>
            <person name="Haridas S."/>
            <person name="Albert R."/>
            <person name="Binder M."/>
            <person name="Bloem J."/>
            <person name="Labutti K."/>
            <person name="Salamov A."/>
            <person name="Andreopoulos B."/>
            <person name="Baker S.E."/>
            <person name="Barry K."/>
            <person name="Bills G."/>
            <person name="Bluhm B.H."/>
            <person name="Cannon C."/>
            <person name="Castanera R."/>
            <person name="Culley D.E."/>
            <person name="Daum C."/>
            <person name="Ezra D."/>
            <person name="Gonzalez J.B."/>
            <person name="Henrissat B."/>
            <person name="Kuo A."/>
            <person name="Liang C."/>
            <person name="Lipzen A."/>
            <person name="Lutzoni F."/>
            <person name="Magnuson J."/>
            <person name="Mondo S."/>
            <person name="Nolan M."/>
            <person name="Ohm R."/>
            <person name="Pangilinan J."/>
            <person name="Park H.-J.H."/>
            <person name="Ramirez L."/>
            <person name="Alfaro M."/>
            <person name="Sun H."/>
            <person name="Tritt A."/>
            <person name="Yoshinaga Y."/>
            <person name="Zwiers L.-H.L."/>
            <person name="Turgeon B.G."/>
            <person name="Goodwin S.B."/>
            <person name="Spatafora J.W."/>
            <person name="Crous P.W."/>
            <person name="Grigoriev I.V."/>
        </authorList>
    </citation>
    <scope>NUCLEOTIDE SEQUENCE [LARGE SCALE GENOMIC DNA]</scope>
    <source>
        <strain evidence="2 3">CBS 611.86</strain>
    </source>
</reference>
<dbReference type="AlphaFoldDB" id="A0A7C8M4U0"/>
<organism evidence="2 3">
    <name type="scientific">Massariosphaeria phaeospora</name>
    <dbReference type="NCBI Taxonomy" id="100035"/>
    <lineage>
        <taxon>Eukaryota</taxon>
        <taxon>Fungi</taxon>
        <taxon>Dikarya</taxon>
        <taxon>Ascomycota</taxon>
        <taxon>Pezizomycotina</taxon>
        <taxon>Dothideomycetes</taxon>
        <taxon>Pleosporomycetidae</taxon>
        <taxon>Pleosporales</taxon>
        <taxon>Pleosporales incertae sedis</taxon>
        <taxon>Massariosphaeria</taxon>
    </lineage>
</organism>
<proteinExistence type="predicted"/>
<feature type="compositionally biased region" description="Acidic residues" evidence="1">
    <location>
        <begin position="323"/>
        <end position="332"/>
    </location>
</feature>
<feature type="compositionally biased region" description="Basic and acidic residues" evidence="1">
    <location>
        <begin position="454"/>
        <end position="464"/>
    </location>
</feature>
<dbReference type="EMBL" id="JAADJZ010000031">
    <property type="protein sequence ID" value="KAF2865723.1"/>
    <property type="molecule type" value="Genomic_DNA"/>
</dbReference>
<protein>
    <submittedName>
        <fullName evidence="2">Uncharacterized protein</fullName>
    </submittedName>
</protein>
<dbReference type="Proteomes" id="UP000481861">
    <property type="component" value="Unassembled WGS sequence"/>
</dbReference>
<evidence type="ECO:0000313" key="3">
    <source>
        <dbReference type="Proteomes" id="UP000481861"/>
    </source>
</evidence>
<feature type="region of interest" description="Disordered" evidence="1">
    <location>
        <begin position="310"/>
        <end position="354"/>
    </location>
</feature>
<comment type="caution">
    <text evidence="2">The sequence shown here is derived from an EMBL/GenBank/DDBJ whole genome shotgun (WGS) entry which is preliminary data.</text>
</comment>
<feature type="compositionally biased region" description="Basic and acidic residues" evidence="1">
    <location>
        <begin position="310"/>
        <end position="322"/>
    </location>
</feature>